<gene>
    <name evidence="3" type="ORF">HHT355_2555</name>
</gene>
<dbReference type="CDD" id="cd01130">
    <property type="entry name" value="VirB11-like_ATPase"/>
    <property type="match status" value="1"/>
</dbReference>
<comment type="similarity">
    <text evidence="1">Belongs to the GSP E family.</text>
</comment>
<reference evidence="3 4" key="1">
    <citation type="submission" date="2015-06" db="EMBL/GenBank/DDBJ databases">
        <authorList>
            <person name="Wibberg Daniel"/>
        </authorList>
    </citation>
    <scope>NUCLEOTIDE SEQUENCE [LARGE SCALE GENOMIC DNA]</scope>
    <source>
        <strain evidence="3 4">T3/55T</strain>
    </source>
</reference>
<evidence type="ECO:0000313" key="3">
    <source>
        <dbReference type="EMBL" id="CRZ35738.1"/>
    </source>
</evidence>
<dbReference type="AlphaFoldDB" id="A0A0H5SZC2"/>
<feature type="domain" description="Bacterial type II secretion system protein E" evidence="2">
    <location>
        <begin position="262"/>
        <end position="276"/>
    </location>
</feature>
<accession>A0A0H5SZC2</accession>
<evidence type="ECO:0000313" key="4">
    <source>
        <dbReference type="Proteomes" id="UP000236497"/>
    </source>
</evidence>
<dbReference type="PANTHER" id="PTHR30486:SF6">
    <property type="entry name" value="TYPE IV PILUS RETRACTATION ATPASE PILT"/>
    <property type="match status" value="1"/>
</dbReference>
<keyword evidence="4" id="KW-1185">Reference proteome</keyword>
<dbReference type="RefSeq" id="WP_103203812.1">
    <property type="nucleotide sequence ID" value="NZ_CVTD020000028.1"/>
</dbReference>
<protein>
    <recommendedName>
        <fullName evidence="2">Bacterial type II secretion system protein E domain-containing protein</fullName>
    </recommendedName>
</protein>
<dbReference type="InterPro" id="IPR001482">
    <property type="entry name" value="T2SS/T4SS_dom"/>
</dbReference>
<dbReference type="OrthoDB" id="9810761at2"/>
<evidence type="ECO:0000259" key="2">
    <source>
        <dbReference type="PROSITE" id="PS00662"/>
    </source>
</evidence>
<dbReference type="SUPFAM" id="SSF52540">
    <property type="entry name" value="P-loop containing nucleoside triphosphate hydrolases"/>
    <property type="match status" value="1"/>
</dbReference>
<dbReference type="InterPro" id="IPR027417">
    <property type="entry name" value="P-loop_NTPase"/>
</dbReference>
<dbReference type="Pfam" id="PF00437">
    <property type="entry name" value="T2SSE"/>
    <property type="match status" value="1"/>
</dbReference>
<organism evidence="3 4">
    <name type="scientific">Herbinix hemicellulosilytica</name>
    <dbReference type="NCBI Taxonomy" id="1564487"/>
    <lineage>
        <taxon>Bacteria</taxon>
        <taxon>Bacillati</taxon>
        <taxon>Bacillota</taxon>
        <taxon>Clostridia</taxon>
        <taxon>Lachnospirales</taxon>
        <taxon>Lachnospiraceae</taxon>
        <taxon>Herbinix</taxon>
    </lineage>
</organism>
<dbReference type="EMBL" id="CVTD020000028">
    <property type="protein sequence ID" value="CRZ35738.1"/>
    <property type="molecule type" value="Genomic_DNA"/>
</dbReference>
<dbReference type="InterPro" id="IPR050921">
    <property type="entry name" value="T4SS_GSP_E_ATPase"/>
</dbReference>
<name>A0A0H5SZC2_HERHM</name>
<dbReference type="PANTHER" id="PTHR30486">
    <property type="entry name" value="TWITCHING MOTILITY PROTEIN PILT"/>
    <property type="match status" value="1"/>
</dbReference>
<dbReference type="PROSITE" id="PS00662">
    <property type="entry name" value="T2SP_E"/>
    <property type="match status" value="1"/>
</dbReference>
<dbReference type="Proteomes" id="UP000236497">
    <property type="component" value="Unassembled WGS sequence"/>
</dbReference>
<sequence>MSWLREKLRQEVLDSIDLTSDITDEELLNVIDEILIAKSRENYIGMQEKRRLRREIFNSIRKLDVLQDLLDDPSVTEIMVNGTKDIFIEKDGIIIRYDKRFESLEKLEDVIQQIVSQSNRAVNTSNPIVDARLSDGSRINIVLPPIAIDGPVITIRRFPENPITMDRLIEYQSITKEAALFLEKLVIAGYNIFISGGTGSGKTTFLNVLSNFIPKDERIITIEDAAELQIRNIPNLVRLEVRNGNTEGNTAITIRDLIKTSLRMRPDRIIVGEVRDEAAIDMLQALNTGHEGSLSTGHANSPADMLSRLETLVLMGADIPLMAVRRQIASAIDIIVHLGRLRDKSRRVLEITELLDLKNGEYVLNPIYTFVEKSEDKGKITGTLEKVGDLKWRDKLIRAGIAL</sequence>
<proteinExistence type="inferred from homology"/>
<dbReference type="Gene3D" id="3.30.450.380">
    <property type="match status" value="1"/>
</dbReference>
<dbReference type="GO" id="GO:0016887">
    <property type="term" value="F:ATP hydrolysis activity"/>
    <property type="evidence" value="ECO:0007669"/>
    <property type="project" value="InterPro"/>
</dbReference>
<dbReference type="Gene3D" id="3.40.50.300">
    <property type="entry name" value="P-loop containing nucleotide triphosphate hydrolases"/>
    <property type="match status" value="1"/>
</dbReference>
<evidence type="ECO:0000256" key="1">
    <source>
        <dbReference type="ARBA" id="ARBA00006611"/>
    </source>
</evidence>